<organism evidence="1 2">
    <name type="scientific">Nakamurella aerolata</name>
    <dbReference type="NCBI Taxonomy" id="1656892"/>
    <lineage>
        <taxon>Bacteria</taxon>
        <taxon>Bacillati</taxon>
        <taxon>Actinomycetota</taxon>
        <taxon>Actinomycetes</taxon>
        <taxon>Nakamurellales</taxon>
        <taxon>Nakamurellaceae</taxon>
        <taxon>Nakamurella</taxon>
    </lineage>
</organism>
<gene>
    <name evidence="1" type="ORF">HKD39_14645</name>
</gene>
<comment type="caution">
    <text evidence="1">The sequence shown here is derived from an EMBL/GenBank/DDBJ whole genome shotgun (WGS) entry which is preliminary data.</text>
</comment>
<keyword evidence="2" id="KW-1185">Reference proteome</keyword>
<evidence type="ECO:0008006" key="3">
    <source>
        <dbReference type="Google" id="ProtNLM"/>
    </source>
</evidence>
<dbReference type="EMBL" id="JABEND010000009">
    <property type="protein sequence ID" value="NNG36927.1"/>
    <property type="molecule type" value="Genomic_DNA"/>
</dbReference>
<protein>
    <recommendedName>
        <fullName evidence="3">Holliday junction resolvase RusA-like endonuclease</fullName>
    </recommendedName>
</protein>
<dbReference type="InterPro" id="IPR036614">
    <property type="entry name" value="RusA-like_sf"/>
</dbReference>
<dbReference type="Gene3D" id="3.30.1330.70">
    <property type="entry name" value="Holliday junction resolvase RusA"/>
    <property type="match status" value="1"/>
</dbReference>
<dbReference type="GO" id="GO:0000287">
    <property type="term" value="F:magnesium ion binding"/>
    <property type="evidence" value="ECO:0007669"/>
    <property type="project" value="InterPro"/>
</dbReference>
<accession>A0A849AAE3</accession>
<dbReference type="AlphaFoldDB" id="A0A849AAE3"/>
<dbReference type="GO" id="GO:0006281">
    <property type="term" value="P:DNA repair"/>
    <property type="evidence" value="ECO:0007669"/>
    <property type="project" value="InterPro"/>
</dbReference>
<evidence type="ECO:0000313" key="2">
    <source>
        <dbReference type="Proteomes" id="UP000562984"/>
    </source>
</evidence>
<dbReference type="SUPFAM" id="SSF103084">
    <property type="entry name" value="Holliday junction resolvase RusA"/>
    <property type="match status" value="1"/>
</dbReference>
<dbReference type="GO" id="GO:0006310">
    <property type="term" value="P:DNA recombination"/>
    <property type="evidence" value="ECO:0007669"/>
    <property type="project" value="InterPro"/>
</dbReference>
<name>A0A849AAE3_9ACTN</name>
<evidence type="ECO:0000313" key="1">
    <source>
        <dbReference type="EMBL" id="NNG36927.1"/>
    </source>
</evidence>
<dbReference type="Proteomes" id="UP000562984">
    <property type="component" value="Unassembled WGS sequence"/>
</dbReference>
<reference evidence="1 2" key="1">
    <citation type="submission" date="2020-05" db="EMBL/GenBank/DDBJ databases">
        <title>Nakamurella sp. DB0629 isolated from air conditioner.</title>
        <authorList>
            <person name="Kim D.H."/>
            <person name="Kim D.-U."/>
        </authorList>
    </citation>
    <scope>NUCLEOTIDE SEQUENCE [LARGE SCALE GENOMIC DNA]</scope>
    <source>
        <strain evidence="1 2">DB0629</strain>
    </source>
</reference>
<dbReference type="RefSeq" id="WP_171200634.1">
    <property type="nucleotide sequence ID" value="NZ_JABEND010000009.1"/>
</dbReference>
<sequence length="121" mass="13145">MIATSQTLDLPYPTLPLRSNHRHHWHTRARITAEIRGQSAWIAKAALRPVVGPVTVTLLWCVTDKRIRDAGAGAPTLKAVIDGLVDAGILPADDDSVVVAETYRVVRGTYRGVRVLIEAAS</sequence>
<proteinExistence type="predicted"/>